<dbReference type="PANTHER" id="PTHR40841">
    <property type="entry name" value="SIDEROPHORE TRIACETYLFUSARININE C ESTERASE"/>
    <property type="match status" value="1"/>
</dbReference>
<dbReference type="Gene3D" id="3.40.50.1820">
    <property type="entry name" value="alpha/beta hydrolase"/>
    <property type="match status" value="1"/>
</dbReference>
<evidence type="ECO:0000313" key="3">
    <source>
        <dbReference type="EMBL" id="KAK4183976.1"/>
    </source>
</evidence>
<dbReference type="EMBL" id="MU864512">
    <property type="protein sequence ID" value="KAK4183976.1"/>
    <property type="molecule type" value="Genomic_DNA"/>
</dbReference>
<comment type="caution">
    <text evidence="3">The sequence shown here is derived from an EMBL/GenBank/DDBJ whole genome shotgun (WGS) entry which is preliminary data.</text>
</comment>
<reference evidence="3" key="2">
    <citation type="submission" date="2023-05" db="EMBL/GenBank/DDBJ databases">
        <authorList>
            <consortium name="Lawrence Berkeley National Laboratory"/>
            <person name="Steindorff A."/>
            <person name="Hensen N."/>
            <person name="Bonometti L."/>
            <person name="Westerberg I."/>
            <person name="Brannstrom I.O."/>
            <person name="Guillou S."/>
            <person name="Cros-Aarteil S."/>
            <person name="Calhoun S."/>
            <person name="Haridas S."/>
            <person name="Kuo A."/>
            <person name="Mondo S."/>
            <person name="Pangilinan J."/>
            <person name="Riley R."/>
            <person name="Labutti K."/>
            <person name="Andreopoulos B."/>
            <person name="Lipzen A."/>
            <person name="Chen C."/>
            <person name="Yanf M."/>
            <person name="Daum C."/>
            <person name="Ng V."/>
            <person name="Clum A."/>
            <person name="Ohm R."/>
            <person name="Martin F."/>
            <person name="Silar P."/>
            <person name="Natvig D."/>
            <person name="Lalanne C."/>
            <person name="Gautier V."/>
            <person name="Ament-Velasquez S.L."/>
            <person name="Kruys A."/>
            <person name="Hutchinson M.I."/>
            <person name="Powell A.J."/>
            <person name="Barry K."/>
            <person name="Miller A.N."/>
            <person name="Grigoriev I.V."/>
            <person name="Debuchy R."/>
            <person name="Gladieux P."/>
            <person name="Thoren M.H."/>
            <person name="Johannesson H."/>
        </authorList>
    </citation>
    <scope>NUCLEOTIDE SEQUENCE</scope>
    <source>
        <strain evidence="3">PSN309</strain>
    </source>
</reference>
<gene>
    <name evidence="3" type="ORF">QBC35DRAFT_506909</name>
</gene>
<dbReference type="GO" id="GO:0016788">
    <property type="term" value="F:hydrolase activity, acting on ester bonds"/>
    <property type="evidence" value="ECO:0007669"/>
    <property type="project" value="TreeGrafter"/>
</dbReference>
<dbReference type="InterPro" id="IPR029058">
    <property type="entry name" value="AB_hydrolase_fold"/>
</dbReference>
<dbReference type="Proteomes" id="UP001302126">
    <property type="component" value="Unassembled WGS sequence"/>
</dbReference>
<proteinExistence type="inferred from homology"/>
<reference evidence="3" key="1">
    <citation type="journal article" date="2023" name="Mol. Phylogenet. Evol.">
        <title>Genome-scale phylogeny and comparative genomics of the fungal order Sordariales.</title>
        <authorList>
            <person name="Hensen N."/>
            <person name="Bonometti L."/>
            <person name="Westerberg I."/>
            <person name="Brannstrom I.O."/>
            <person name="Guillou S."/>
            <person name="Cros-Aarteil S."/>
            <person name="Calhoun S."/>
            <person name="Haridas S."/>
            <person name="Kuo A."/>
            <person name="Mondo S."/>
            <person name="Pangilinan J."/>
            <person name="Riley R."/>
            <person name="LaButti K."/>
            <person name="Andreopoulos B."/>
            <person name="Lipzen A."/>
            <person name="Chen C."/>
            <person name="Yan M."/>
            <person name="Daum C."/>
            <person name="Ng V."/>
            <person name="Clum A."/>
            <person name="Steindorff A."/>
            <person name="Ohm R.A."/>
            <person name="Martin F."/>
            <person name="Silar P."/>
            <person name="Natvig D.O."/>
            <person name="Lalanne C."/>
            <person name="Gautier V."/>
            <person name="Ament-Velasquez S.L."/>
            <person name="Kruys A."/>
            <person name="Hutchinson M.I."/>
            <person name="Powell A.J."/>
            <person name="Barry K."/>
            <person name="Miller A.N."/>
            <person name="Grigoriev I.V."/>
            <person name="Debuchy R."/>
            <person name="Gladieux P."/>
            <person name="Hiltunen Thoren M."/>
            <person name="Johannesson H."/>
        </authorList>
    </citation>
    <scope>NUCLEOTIDE SEQUENCE</scope>
    <source>
        <strain evidence="3">PSN309</strain>
    </source>
</reference>
<keyword evidence="4" id="KW-1185">Reference proteome</keyword>
<dbReference type="SUPFAM" id="SSF53474">
    <property type="entry name" value="alpha/beta-Hydrolases"/>
    <property type="match status" value="1"/>
</dbReference>
<evidence type="ECO:0000256" key="2">
    <source>
        <dbReference type="ARBA" id="ARBA00022801"/>
    </source>
</evidence>
<organism evidence="3 4">
    <name type="scientific">Podospora australis</name>
    <dbReference type="NCBI Taxonomy" id="1536484"/>
    <lineage>
        <taxon>Eukaryota</taxon>
        <taxon>Fungi</taxon>
        <taxon>Dikarya</taxon>
        <taxon>Ascomycota</taxon>
        <taxon>Pezizomycotina</taxon>
        <taxon>Sordariomycetes</taxon>
        <taxon>Sordariomycetidae</taxon>
        <taxon>Sordariales</taxon>
        <taxon>Podosporaceae</taxon>
        <taxon>Podospora</taxon>
    </lineage>
</organism>
<evidence type="ECO:0000313" key="4">
    <source>
        <dbReference type="Proteomes" id="UP001302126"/>
    </source>
</evidence>
<dbReference type="AlphaFoldDB" id="A0AAN6WME0"/>
<dbReference type="PANTHER" id="PTHR40841:SF2">
    <property type="entry name" value="SIDEROPHORE-DEGRADING ESTERASE (EUROFUNG)"/>
    <property type="match status" value="1"/>
</dbReference>
<evidence type="ECO:0000256" key="1">
    <source>
        <dbReference type="ARBA" id="ARBA00005622"/>
    </source>
</evidence>
<protein>
    <submittedName>
        <fullName evidence="3">Alpha/Beta hydrolase protein</fullName>
    </submittedName>
</protein>
<dbReference type="Pfam" id="PF00756">
    <property type="entry name" value="Esterase"/>
    <property type="match status" value="1"/>
</dbReference>
<comment type="similarity">
    <text evidence="1">Belongs to the esterase D family.</text>
</comment>
<sequence>MGSNKTALTVYVTDGNALAMTASDNLKRRKPVDPSQPDTLVVGIGYSLTDSIYAWTQRSIDFGAPIPGDPTPIGVDDFLDFIGDSLRPWVQQIIFPEVNFTRDALYGHSSGGLFATYALINRPQMFDTFIAASPSLVLRNGTIMANVTRLLGDGMGIPGEVDFEFDGQNTTKPAVFLAYGSLEEFPQRRRTQNETQFWARRAILQRSRLGSLTHELYDRLVGSGKMRDVVIKEYPGQDHAGVGGSALMDGIAYFLDW</sequence>
<keyword evidence="2 3" id="KW-0378">Hydrolase</keyword>
<dbReference type="InterPro" id="IPR052558">
    <property type="entry name" value="Siderophore_Hydrolase_D"/>
</dbReference>
<name>A0AAN6WME0_9PEZI</name>
<accession>A0AAN6WME0</accession>
<dbReference type="InterPro" id="IPR000801">
    <property type="entry name" value="Esterase-like"/>
</dbReference>